<comment type="caution">
    <text evidence="6">The sequence shown here is derived from an EMBL/GenBank/DDBJ whole genome shotgun (WGS) entry which is preliminary data.</text>
</comment>
<dbReference type="Proteomes" id="UP000245712">
    <property type="component" value="Unassembled WGS sequence"/>
</dbReference>
<dbReference type="InterPro" id="IPR002563">
    <property type="entry name" value="Flavin_Rdtase-like_dom"/>
</dbReference>
<proteinExistence type="inferred from homology"/>
<dbReference type="PANTHER" id="PTHR33798:SF5">
    <property type="entry name" value="FLAVIN REDUCTASE LIKE DOMAIN-CONTAINING PROTEIN"/>
    <property type="match status" value="1"/>
</dbReference>
<organism evidence="6 7">
    <name type="scientific">Paraburkholderia unamae</name>
    <dbReference type="NCBI Taxonomy" id="219649"/>
    <lineage>
        <taxon>Bacteria</taxon>
        <taxon>Pseudomonadati</taxon>
        <taxon>Pseudomonadota</taxon>
        <taxon>Betaproteobacteria</taxon>
        <taxon>Burkholderiales</taxon>
        <taxon>Burkholderiaceae</taxon>
        <taxon>Paraburkholderia</taxon>
    </lineage>
</organism>
<evidence type="ECO:0000256" key="1">
    <source>
        <dbReference type="ARBA" id="ARBA00001917"/>
    </source>
</evidence>
<reference evidence="6 7" key="1">
    <citation type="submission" date="2018-05" db="EMBL/GenBank/DDBJ databases">
        <title>Genomic Encyclopedia of Type Strains, Phase IV (KMG-V): Genome sequencing to study the core and pangenomes of soil and plant-associated prokaryotes.</title>
        <authorList>
            <person name="Whitman W."/>
        </authorList>
    </citation>
    <scope>NUCLEOTIDE SEQUENCE [LARGE SCALE GENOMIC DNA]</scope>
    <source>
        <strain evidence="6 7">SCZa-39</strain>
    </source>
</reference>
<keyword evidence="7" id="KW-1185">Reference proteome</keyword>
<keyword evidence="2" id="KW-0285">Flavoprotein</keyword>
<name>A0ABX5KUL1_9BURK</name>
<dbReference type="SUPFAM" id="SSF50475">
    <property type="entry name" value="FMN-binding split barrel"/>
    <property type="match status" value="1"/>
</dbReference>
<comment type="similarity">
    <text evidence="4">Belongs to the flavoredoxin family.</text>
</comment>
<dbReference type="PANTHER" id="PTHR33798">
    <property type="entry name" value="FLAVOPROTEIN OXYGENASE"/>
    <property type="match status" value="1"/>
</dbReference>
<feature type="domain" description="Flavin reductase like" evidence="5">
    <location>
        <begin position="52"/>
        <end position="206"/>
    </location>
</feature>
<dbReference type="Pfam" id="PF01613">
    <property type="entry name" value="Flavin_Reduct"/>
    <property type="match status" value="1"/>
</dbReference>
<dbReference type="InterPro" id="IPR012349">
    <property type="entry name" value="Split_barrel_FMN-bd"/>
</dbReference>
<keyword evidence="3" id="KW-0288">FMN</keyword>
<dbReference type="SMART" id="SM00903">
    <property type="entry name" value="Flavin_Reduct"/>
    <property type="match status" value="1"/>
</dbReference>
<evidence type="ECO:0000313" key="6">
    <source>
        <dbReference type="EMBL" id="PVX86721.1"/>
    </source>
</evidence>
<dbReference type="EMBL" id="QEOB01000002">
    <property type="protein sequence ID" value="PVX86721.1"/>
    <property type="molecule type" value="Genomic_DNA"/>
</dbReference>
<accession>A0ABX5KUL1</accession>
<dbReference type="RefSeq" id="WP_116610048.1">
    <property type="nucleotide sequence ID" value="NZ_CAJZAT010000224.1"/>
</dbReference>
<dbReference type="Gene3D" id="2.30.110.10">
    <property type="entry name" value="Electron Transport, Fmn-binding Protein, Chain A"/>
    <property type="match status" value="1"/>
</dbReference>
<evidence type="ECO:0000256" key="2">
    <source>
        <dbReference type="ARBA" id="ARBA00022630"/>
    </source>
</evidence>
<protein>
    <submittedName>
        <fullName evidence="6">Flavin reductase (DIM6/NTAB) family NADH-FMN oxidoreductase RutF</fullName>
    </submittedName>
</protein>
<evidence type="ECO:0000259" key="5">
    <source>
        <dbReference type="SMART" id="SM00903"/>
    </source>
</evidence>
<gene>
    <name evidence="6" type="ORF">C7402_102558</name>
</gene>
<evidence type="ECO:0000313" key="7">
    <source>
        <dbReference type="Proteomes" id="UP000245712"/>
    </source>
</evidence>
<comment type="cofactor">
    <cofactor evidence="1">
        <name>FMN</name>
        <dbReference type="ChEBI" id="CHEBI:58210"/>
    </cofactor>
</comment>
<sequence length="239" mass="26216">MKNATCPGAEPKRAMMEIESAQAALKLDEAGSVTGVDTRDLSWDEQYKLISSTVIPRPIALVSTDGPAGRNAAPFSFFNAVSIGPPMVMFCIGPTKSEKLGQEKDTLRNVRETGEFVVQLVDDANKERMNLCAPEYGADVDEMERAGFTTAPSVRVKAPRIIDCPVQFECVVTDIHTLGKTPYHMVVGEIVYAHYRSGIVNQRLHVDMLAMNPVGRLSNPGMYSRITDHFQMLPPVSAE</sequence>
<evidence type="ECO:0000256" key="4">
    <source>
        <dbReference type="ARBA" id="ARBA00038054"/>
    </source>
</evidence>
<evidence type="ECO:0000256" key="3">
    <source>
        <dbReference type="ARBA" id="ARBA00022643"/>
    </source>
</evidence>